<evidence type="ECO:0000256" key="1">
    <source>
        <dbReference type="ARBA" id="ARBA00004604"/>
    </source>
</evidence>
<comment type="caution">
    <text evidence="5">The sequence shown here is derived from an EMBL/GenBank/DDBJ whole genome shotgun (WGS) entry which is preliminary data.</text>
</comment>
<dbReference type="AlphaFoldDB" id="A0A177EDV8"/>
<evidence type="ECO:0000256" key="4">
    <source>
        <dbReference type="SAM" id="MobiDB-lite"/>
    </source>
</evidence>
<organism evidence="5 6">
    <name type="scientific">Nematocida displodere</name>
    <dbReference type="NCBI Taxonomy" id="1805483"/>
    <lineage>
        <taxon>Eukaryota</taxon>
        <taxon>Fungi</taxon>
        <taxon>Fungi incertae sedis</taxon>
        <taxon>Microsporidia</taxon>
        <taxon>Nematocida</taxon>
    </lineage>
</organism>
<dbReference type="Pfam" id="PF04615">
    <property type="entry name" value="Utp14"/>
    <property type="match status" value="1"/>
</dbReference>
<evidence type="ECO:0000313" key="6">
    <source>
        <dbReference type="Proteomes" id="UP000185944"/>
    </source>
</evidence>
<dbReference type="InterPro" id="IPR006709">
    <property type="entry name" value="SSU_processome_Utp14"/>
</dbReference>
<dbReference type="RefSeq" id="XP_067544339.1">
    <property type="nucleotide sequence ID" value="XM_067688242.1"/>
</dbReference>
<sequence length="323" mass="37215">MDIRLSDLIPESQDLVEKETLFLSRAQKKPLDHAEPLKPKRAPKINPILDMATQTELEHAIARIRYTQEEIELAKEHRQNRIELSRAAVKNAWSKKIKSKSYRKSRREDKQRVMALRAEASLSPTTERAASQPPTPTEHANPASQPPTAAPAAPDTLEARTQTLLREVLATRPVDVQVTFTGKNTQEKIEQVEKIFDLDKEFIREKETHKEKDMPTQEEVIVPGWNEWGGESIRPTSNSTNTTTVKRTGIEVRKRKDFNISHVIYNERGTETRNPKYGVKRLPYGYADEEEYQEALTLPLTKSHQPLKLFKKLIREEKDRRAI</sequence>
<evidence type="ECO:0000256" key="3">
    <source>
        <dbReference type="ARBA" id="ARBA00023242"/>
    </source>
</evidence>
<dbReference type="Proteomes" id="UP000185944">
    <property type="component" value="Unassembled WGS sequence"/>
</dbReference>
<evidence type="ECO:0000256" key="2">
    <source>
        <dbReference type="ARBA" id="ARBA00022553"/>
    </source>
</evidence>
<dbReference type="STRING" id="1805483.A0A177EDV8"/>
<dbReference type="GeneID" id="93647174"/>
<evidence type="ECO:0000313" key="5">
    <source>
        <dbReference type="EMBL" id="OAG29691.1"/>
    </source>
</evidence>
<accession>A0A177EDV8</accession>
<dbReference type="PANTHER" id="PTHR14150">
    <property type="entry name" value="U3 SMALL NUCLEOLAR RNA-ASSOCIATED PROTEIN 14"/>
    <property type="match status" value="1"/>
</dbReference>
<proteinExistence type="predicted"/>
<comment type="subcellular location">
    <subcellularLocation>
        <location evidence="1">Nucleus</location>
        <location evidence="1">Nucleolus</location>
    </subcellularLocation>
</comment>
<dbReference type="VEuPathDB" id="MicrosporidiaDB:NEDG_00824"/>
<gene>
    <name evidence="5" type="ORF">NEDG_00824</name>
</gene>
<feature type="region of interest" description="Disordered" evidence="4">
    <location>
        <begin position="117"/>
        <end position="153"/>
    </location>
</feature>
<dbReference type="PANTHER" id="PTHR14150:SF12">
    <property type="entry name" value="U3 SMALL NUCLEOLAR RNA-ASSOCIATED PROTEIN 14 HOMOLOG A"/>
    <property type="match status" value="1"/>
</dbReference>
<dbReference type="OrthoDB" id="277439at2759"/>
<keyword evidence="2" id="KW-0597">Phosphoprotein</keyword>
<reference evidence="5 6" key="1">
    <citation type="submission" date="2016-02" db="EMBL/GenBank/DDBJ databases">
        <title>Discovery of a natural microsporidian pathogen with a broad tissue tropism in Caenorhabditis elegans.</title>
        <authorList>
            <person name="Luallen R.J."/>
            <person name="Reinke A.W."/>
            <person name="Tong L."/>
            <person name="Botts M.R."/>
            <person name="Felix M.-A."/>
            <person name="Troemel E.R."/>
        </authorList>
    </citation>
    <scope>NUCLEOTIDE SEQUENCE [LARGE SCALE GENOMIC DNA]</scope>
    <source>
        <strain evidence="5 6">JUm2807</strain>
    </source>
</reference>
<protein>
    <recommendedName>
        <fullName evidence="7">U3 small nucleolar RNA-associated protein 14</fullName>
    </recommendedName>
</protein>
<keyword evidence="3" id="KW-0539">Nucleus</keyword>
<keyword evidence="6" id="KW-1185">Reference proteome</keyword>
<dbReference type="GO" id="GO:0006364">
    <property type="term" value="P:rRNA processing"/>
    <property type="evidence" value="ECO:0007669"/>
    <property type="project" value="InterPro"/>
</dbReference>
<dbReference type="EMBL" id="LTDL01000040">
    <property type="protein sequence ID" value="OAG29691.1"/>
    <property type="molecule type" value="Genomic_DNA"/>
</dbReference>
<name>A0A177EDV8_9MICR</name>
<evidence type="ECO:0008006" key="7">
    <source>
        <dbReference type="Google" id="ProtNLM"/>
    </source>
</evidence>
<dbReference type="GO" id="GO:0032040">
    <property type="term" value="C:small-subunit processome"/>
    <property type="evidence" value="ECO:0007669"/>
    <property type="project" value="InterPro"/>
</dbReference>